<dbReference type="EMBL" id="BAAAKV010000062">
    <property type="protein sequence ID" value="GAA1190968.1"/>
    <property type="molecule type" value="Genomic_DNA"/>
</dbReference>
<gene>
    <name evidence="2" type="ORF">GCM10009654_55490</name>
</gene>
<feature type="region of interest" description="Disordered" evidence="1">
    <location>
        <begin position="208"/>
        <end position="241"/>
    </location>
</feature>
<name>A0ABN1V2R0_9ACTN</name>
<reference evidence="2 3" key="1">
    <citation type="journal article" date="2019" name="Int. J. Syst. Evol. Microbiol.">
        <title>The Global Catalogue of Microorganisms (GCM) 10K type strain sequencing project: providing services to taxonomists for standard genome sequencing and annotation.</title>
        <authorList>
            <consortium name="The Broad Institute Genomics Platform"/>
            <consortium name="The Broad Institute Genome Sequencing Center for Infectious Disease"/>
            <person name="Wu L."/>
            <person name="Ma J."/>
        </authorList>
    </citation>
    <scope>NUCLEOTIDE SEQUENCE [LARGE SCALE GENOMIC DNA]</scope>
    <source>
        <strain evidence="2 3">JCM 12696</strain>
    </source>
</reference>
<dbReference type="RefSeq" id="WP_344282329.1">
    <property type="nucleotide sequence ID" value="NZ_BAAAKV010000062.1"/>
</dbReference>
<dbReference type="Proteomes" id="UP001501371">
    <property type="component" value="Unassembled WGS sequence"/>
</dbReference>
<proteinExistence type="predicted"/>
<protein>
    <submittedName>
        <fullName evidence="2">Endonuclease</fullName>
    </submittedName>
</protein>
<feature type="compositionally biased region" description="Basic and acidic residues" evidence="1">
    <location>
        <begin position="208"/>
        <end position="217"/>
    </location>
</feature>
<evidence type="ECO:0000256" key="1">
    <source>
        <dbReference type="SAM" id="MobiDB-lite"/>
    </source>
</evidence>
<evidence type="ECO:0000313" key="3">
    <source>
        <dbReference type="Proteomes" id="UP001501371"/>
    </source>
</evidence>
<dbReference type="InterPro" id="IPR011257">
    <property type="entry name" value="DNA_glycosylase"/>
</dbReference>
<dbReference type="GO" id="GO:0004519">
    <property type="term" value="F:endonuclease activity"/>
    <property type="evidence" value="ECO:0007669"/>
    <property type="project" value="UniProtKB-KW"/>
</dbReference>
<accession>A0ABN1V2R0</accession>
<keyword evidence="2" id="KW-0378">Hydrolase</keyword>
<keyword evidence="3" id="KW-1185">Reference proteome</keyword>
<comment type="caution">
    <text evidence="2">The sequence shown here is derived from an EMBL/GenBank/DDBJ whole genome shotgun (WGS) entry which is preliminary data.</text>
</comment>
<sequence length="241" mass="26049">MPRTSDREAVRDLLDAYGRTYADEARIPLRNTPQPLYQLLVLACLLSARISSGIAVASSRALSEAGFRSPRRMADAGWQQRVDALGVGGYRRYDERTSTQLGRGAELLLEKYHGDLRRLREAADGDIDTMRSLLREVPGLGPVGVDIFLREVQGIWPEVAPYLDEKTLQGARKRGLPTRPKVLAELAGDTGTDPALFAAAMVRAALDKGAKDDKGDKGGGGGRKTGKDGNKGKSGTSRSRS</sequence>
<evidence type="ECO:0000313" key="2">
    <source>
        <dbReference type="EMBL" id="GAA1190968.1"/>
    </source>
</evidence>
<dbReference type="SUPFAM" id="SSF48150">
    <property type="entry name" value="DNA-glycosylase"/>
    <property type="match status" value="1"/>
</dbReference>
<keyword evidence="2" id="KW-0540">Nuclease</keyword>
<organism evidence="2 3">
    <name type="scientific">Streptomyces hebeiensis</name>
    <dbReference type="NCBI Taxonomy" id="229486"/>
    <lineage>
        <taxon>Bacteria</taxon>
        <taxon>Bacillati</taxon>
        <taxon>Actinomycetota</taxon>
        <taxon>Actinomycetes</taxon>
        <taxon>Kitasatosporales</taxon>
        <taxon>Streptomycetaceae</taxon>
        <taxon>Streptomyces</taxon>
    </lineage>
</organism>
<keyword evidence="2" id="KW-0255">Endonuclease</keyword>